<keyword evidence="4" id="KW-0282">Flagellum</keyword>
<reference evidence="4" key="1">
    <citation type="submission" date="2018-04" db="EMBL/GenBank/DDBJ databases">
        <authorList>
            <person name="Go L.Y."/>
            <person name="Mitchell J.A."/>
        </authorList>
    </citation>
    <scope>NUCLEOTIDE SEQUENCE</scope>
    <source>
        <strain evidence="4">ARTV</strain>
    </source>
</reference>
<name>A0A3B0MJC8_9GAMM</name>
<organism evidence="4">
    <name type="scientific">Arsenophonus endosymbiont of Trialeurodes vaporariorum</name>
    <dbReference type="NCBI Taxonomy" id="235567"/>
    <lineage>
        <taxon>Bacteria</taxon>
        <taxon>Pseudomonadati</taxon>
        <taxon>Pseudomonadota</taxon>
        <taxon>Gammaproteobacteria</taxon>
        <taxon>Enterobacterales</taxon>
        <taxon>Morganellaceae</taxon>
        <taxon>Arsenophonus</taxon>
    </lineage>
</organism>
<dbReference type="PANTHER" id="PTHR30534:SF0">
    <property type="entry name" value="FLAGELLAR MOTOR SWITCH PROTEIN FLIG"/>
    <property type="match status" value="1"/>
</dbReference>
<protein>
    <submittedName>
        <fullName evidence="4">Flagellar motor switch protein FliG</fullName>
    </submittedName>
</protein>
<feature type="domain" description="Flagellar motor switch protein FliG C-terminal" evidence="3">
    <location>
        <begin position="1"/>
        <end position="46"/>
    </location>
</feature>
<comment type="function">
    <text evidence="2">FliG is one of three proteins (FliG, FliN, FliM) that forms the rotor-mounted switch complex (C ring), located at the base of the basal body. This complex interacts with the CheY and CheZ chemotaxis proteins, in addition to contacting components of the motor that determine the direction of flagellar rotation.</text>
</comment>
<evidence type="ECO:0000256" key="1">
    <source>
        <dbReference type="ARBA" id="ARBA00004515"/>
    </source>
</evidence>
<dbReference type="AlphaFoldDB" id="A0A3B0MJC8"/>
<dbReference type="InterPro" id="IPR000090">
    <property type="entry name" value="Flg_Motor_Flig"/>
</dbReference>
<sequence length="54" mass="6061">MSQRAAEIMRDDLDSQLPVRLSQVETEQKAILSIVRRLSESGEIALNGGDDRYV</sequence>
<dbReference type="GO" id="GO:0006935">
    <property type="term" value="P:chemotaxis"/>
    <property type="evidence" value="ECO:0007669"/>
    <property type="project" value="InterPro"/>
</dbReference>
<gene>
    <name evidence="4" type="primary">fliG_2</name>
    <name evidence="4" type="ORF">ARTV_1438</name>
</gene>
<dbReference type="SUPFAM" id="SSF48029">
    <property type="entry name" value="FliG"/>
    <property type="match status" value="1"/>
</dbReference>
<evidence type="ECO:0000313" key="4">
    <source>
        <dbReference type="EMBL" id="SSW95494.1"/>
    </source>
</evidence>
<dbReference type="Pfam" id="PF01706">
    <property type="entry name" value="FliG_C"/>
    <property type="match status" value="1"/>
</dbReference>
<dbReference type="PANTHER" id="PTHR30534">
    <property type="entry name" value="FLAGELLAR MOTOR SWITCH PROTEIN FLIG"/>
    <property type="match status" value="1"/>
</dbReference>
<dbReference type="GO" id="GO:0005886">
    <property type="term" value="C:plasma membrane"/>
    <property type="evidence" value="ECO:0007669"/>
    <property type="project" value="UniProtKB-SubCell"/>
</dbReference>
<keyword evidence="4" id="KW-0969">Cilium</keyword>
<dbReference type="InterPro" id="IPR011002">
    <property type="entry name" value="FliG_a-hlx"/>
</dbReference>
<dbReference type="EMBL" id="UFQR01000005">
    <property type="protein sequence ID" value="SSW95494.1"/>
    <property type="molecule type" value="Genomic_DNA"/>
</dbReference>
<keyword evidence="4" id="KW-0966">Cell projection</keyword>
<dbReference type="InterPro" id="IPR023087">
    <property type="entry name" value="Flg_Motor_Flig_C"/>
</dbReference>
<dbReference type="Gene3D" id="1.10.220.30">
    <property type="match status" value="1"/>
</dbReference>
<accession>A0A3B0MJC8</accession>
<dbReference type="GO" id="GO:0071973">
    <property type="term" value="P:bacterial-type flagellum-dependent cell motility"/>
    <property type="evidence" value="ECO:0007669"/>
    <property type="project" value="InterPro"/>
</dbReference>
<dbReference type="GO" id="GO:0003774">
    <property type="term" value="F:cytoskeletal motor activity"/>
    <property type="evidence" value="ECO:0007669"/>
    <property type="project" value="InterPro"/>
</dbReference>
<evidence type="ECO:0000259" key="3">
    <source>
        <dbReference type="Pfam" id="PF01706"/>
    </source>
</evidence>
<comment type="subcellular location">
    <subcellularLocation>
        <location evidence="1">Cell inner membrane</location>
        <topology evidence="1">Peripheral membrane protein</topology>
        <orientation evidence="1">Cytoplasmic side</orientation>
    </subcellularLocation>
</comment>
<dbReference type="GO" id="GO:0009288">
    <property type="term" value="C:bacterial-type flagellum"/>
    <property type="evidence" value="ECO:0007669"/>
    <property type="project" value="InterPro"/>
</dbReference>
<proteinExistence type="predicted"/>
<evidence type="ECO:0000256" key="2">
    <source>
        <dbReference type="ARBA" id="ARBA00025598"/>
    </source>
</evidence>